<dbReference type="RefSeq" id="XP_024345083.1">
    <property type="nucleotide sequence ID" value="XM_024500503.1"/>
</dbReference>
<dbReference type="AlphaFoldDB" id="W6U6B5"/>
<organism evidence="1 2">
    <name type="scientific">Echinococcus granulosus</name>
    <name type="common">Hydatid tapeworm</name>
    <dbReference type="NCBI Taxonomy" id="6210"/>
    <lineage>
        <taxon>Eukaryota</taxon>
        <taxon>Metazoa</taxon>
        <taxon>Spiralia</taxon>
        <taxon>Lophotrochozoa</taxon>
        <taxon>Platyhelminthes</taxon>
        <taxon>Cestoda</taxon>
        <taxon>Eucestoda</taxon>
        <taxon>Cyclophyllidea</taxon>
        <taxon>Taeniidae</taxon>
        <taxon>Echinococcus</taxon>
        <taxon>Echinococcus granulosus group</taxon>
    </lineage>
</organism>
<comment type="caution">
    <text evidence="1">The sequence shown here is derived from an EMBL/GenBank/DDBJ whole genome shotgun (WGS) entry which is preliminary data.</text>
</comment>
<evidence type="ECO:0000313" key="2">
    <source>
        <dbReference type="Proteomes" id="UP000019149"/>
    </source>
</evidence>
<dbReference type="Proteomes" id="UP000019149">
    <property type="component" value="Unassembled WGS sequence"/>
</dbReference>
<dbReference type="EMBL" id="APAU02000645">
    <property type="protein sequence ID" value="EUB53887.1"/>
    <property type="molecule type" value="Genomic_DNA"/>
</dbReference>
<dbReference type="GeneID" id="36346969"/>
<dbReference type="KEGG" id="egl:EGR_11259"/>
<evidence type="ECO:0000313" key="1">
    <source>
        <dbReference type="EMBL" id="EUB53887.1"/>
    </source>
</evidence>
<sequence length="70" mass="7774">MCKQENSDNGKGMLPPCSALHGVRAIVVVFHPTHPVVDSIFSTTTLGEHDFKRRLREAPKYPPSMVTKVN</sequence>
<keyword evidence="2" id="KW-1185">Reference proteome</keyword>
<dbReference type="CTD" id="36346969"/>
<name>W6U6B5_ECHGR</name>
<accession>W6U6B5</accession>
<gene>
    <name evidence="1" type="ORF">EGR_11259</name>
</gene>
<protein>
    <submittedName>
        <fullName evidence="1">Uncharacterized protein</fullName>
    </submittedName>
</protein>
<proteinExistence type="predicted"/>
<reference evidence="1 2" key="1">
    <citation type="journal article" date="2013" name="Nat. Genet.">
        <title>The genome of the hydatid tapeworm Echinococcus granulosus.</title>
        <authorList>
            <person name="Zheng H."/>
            <person name="Zhang W."/>
            <person name="Zhang L."/>
            <person name="Zhang Z."/>
            <person name="Li J."/>
            <person name="Lu G."/>
            <person name="Zhu Y."/>
            <person name="Wang Y."/>
            <person name="Huang Y."/>
            <person name="Liu J."/>
            <person name="Kang H."/>
            <person name="Chen J."/>
            <person name="Wang L."/>
            <person name="Chen A."/>
            <person name="Yu S."/>
            <person name="Gao Z."/>
            <person name="Jin L."/>
            <person name="Gu W."/>
            <person name="Wang Z."/>
            <person name="Zhao L."/>
            <person name="Shi B."/>
            <person name="Wen H."/>
            <person name="Lin R."/>
            <person name="Jones M.K."/>
            <person name="Brejova B."/>
            <person name="Vinar T."/>
            <person name="Zhao G."/>
            <person name="McManus D.P."/>
            <person name="Chen Z."/>
            <person name="Zhou Y."/>
            <person name="Wang S."/>
        </authorList>
    </citation>
    <scope>NUCLEOTIDE SEQUENCE [LARGE SCALE GENOMIC DNA]</scope>
</reference>